<gene>
    <name evidence="1" type="ORF">AAHA92_21115</name>
</gene>
<sequence>MALGNICTPLWFAESGIVRSFACLRSSTENCIHANISVAVLMYLRNMLLEYDDAMLVPECRCGGGKMSVRCAKLPNKHQCNDSGTTSKSKLL</sequence>
<evidence type="ECO:0000313" key="1">
    <source>
        <dbReference type="EMBL" id="KAL1544239.1"/>
    </source>
</evidence>
<comment type="caution">
    <text evidence="1">The sequence shown here is derived from an EMBL/GenBank/DDBJ whole genome shotgun (WGS) entry which is preliminary data.</text>
</comment>
<protein>
    <submittedName>
        <fullName evidence="1">Uncharacterized protein</fullName>
    </submittedName>
</protein>
<accession>A0ABD1GM79</accession>
<organism evidence="1 2">
    <name type="scientific">Salvia divinorum</name>
    <name type="common">Maria pastora</name>
    <name type="synonym">Diviner's sage</name>
    <dbReference type="NCBI Taxonomy" id="28513"/>
    <lineage>
        <taxon>Eukaryota</taxon>
        <taxon>Viridiplantae</taxon>
        <taxon>Streptophyta</taxon>
        <taxon>Embryophyta</taxon>
        <taxon>Tracheophyta</taxon>
        <taxon>Spermatophyta</taxon>
        <taxon>Magnoliopsida</taxon>
        <taxon>eudicotyledons</taxon>
        <taxon>Gunneridae</taxon>
        <taxon>Pentapetalae</taxon>
        <taxon>asterids</taxon>
        <taxon>lamiids</taxon>
        <taxon>Lamiales</taxon>
        <taxon>Lamiaceae</taxon>
        <taxon>Nepetoideae</taxon>
        <taxon>Mentheae</taxon>
        <taxon>Salviinae</taxon>
        <taxon>Salvia</taxon>
        <taxon>Salvia subgen. Calosphace</taxon>
    </lineage>
</organism>
<dbReference type="Proteomes" id="UP001567538">
    <property type="component" value="Unassembled WGS sequence"/>
</dbReference>
<keyword evidence="2" id="KW-1185">Reference proteome</keyword>
<dbReference type="EMBL" id="JBEAFC010000008">
    <property type="protein sequence ID" value="KAL1544239.1"/>
    <property type="molecule type" value="Genomic_DNA"/>
</dbReference>
<reference evidence="1 2" key="1">
    <citation type="submission" date="2024-06" db="EMBL/GenBank/DDBJ databases">
        <title>A chromosome level genome sequence of Diviner's sage (Salvia divinorum).</title>
        <authorList>
            <person name="Ford S.A."/>
            <person name="Ro D.-K."/>
            <person name="Ness R.W."/>
            <person name="Phillips M.A."/>
        </authorList>
    </citation>
    <scope>NUCLEOTIDE SEQUENCE [LARGE SCALE GENOMIC DNA]</scope>
    <source>
        <strain evidence="1">SAF-2024a</strain>
        <tissue evidence="1">Leaf</tissue>
    </source>
</reference>
<evidence type="ECO:0000313" key="2">
    <source>
        <dbReference type="Proteomes" id="UP001567538"/>
    </source>
</evidence>
<name>A0ABD1GM79_SALDI</name>
<dbReference type="AlphaFoldDB" id="A0ABD1GM79"/>
<proteinExistence type="predicted"/>